<dbReference type="Pfam" id="PF04738">
    <property type="entry name" value="Lant_dehydr_N"/>
    <property type="match status" value="1"/>
</dbReference>
<evidence type="ECO:0000313" key="3">
    <source>
        <dbReference type="EMBL" id="SHJ11765.1"/>
    </source>
</evidence>
<keyword evidence="4" id="KW-1185">Reference proteome</keyword>
<feature type="domain" description="Lantibiotic dehydratase N-terminal" evidence="1">
    <location>
        <begin position="243"/>
        <end position="588"/>
    </location>
</feature>
<protein>
    <submittedName>
        <fullName evidence="3">Thiopeptide-type bacteriocin biosynthesis domain-containing protein</fullName>
    </submittedName>
</protein>
<dbReference type="EMBL" id="FQYR01000003">
    <property type="protein sequence ID" value="SHJ11765.1"/>
    <property type="molecule type" value="Genomic_DNA"/>
</dbReference>
<evidence type="ECO:0000313" key="4">
    <source>
        <dbReference type="Proteomes" id="UP000184510"/>
    </source>
</evidence>
<dbReference type="OrthoDB" id="1273722at2"/>
<gene>
    <name evidence="3" type="ORF">SAMN02745181_1223</name>
</gene>
<evidence type="ECO:0000259" key="1">
    <source>
        <dbReference type="Pfam" id="PF04738"/>
    </source>
</evidence>
<dbReference type="NCBIfam" id="TIGR03891">
    <property type="entry name" value="thiopep_ocin"/>
    <property type="match status" value="1"/>
</dbReference>
<dbReference type="InterPro" id="IPR006827">
    <property type="entry name" value="Lant_deHydtase_N"/>
</dbReference>
<dbReference type="Proteomes" id="UP000184510">
    <property type="component" value="Unassembled WGS sequence"/>
</dbReference>
<reference evidence="3 4" key="1">
    <citation type="submission" date="2016-11" db="EMBL/GenBank/DDBJ databases">
        <authorList>
            <person name="Jaros S."/>
            <person name="Januszkiewicz K."/>
            <person name="Wedrychowicz H."/>
        </authorList>
    </citation>
    <scope>NUCLEOTIDE SEQUENCE [LARGE SCALE GENOMIC DNA]</scope>
    <source>
        <strain evidence="3 4">DSM 18772</strain>
    </source>
</reference>
<dbReference type="STRING" id="1123071.SAMN02745181_1223"/>
<dbReference type="InterPro" id="IPR023809">
    <property type="entry name" value="Thiopep_bacteriocin_synth_dom"/>
</dbReference>
<dbReference type="AlphaFoldDB" id="A0A1M6GP47"/>
<feature type="domain" description="Thiopeptide-type bacteriocin biosynthesis" evidence="2">
    <location>
        <begin position="691"/>
        <end position="955"/>
    </location>
</feature>
<dbReference type="RefSeq" id="WP_143158611.1">
    <property type="nucleotide sequence ID" value="NZ_FQYR01000003.1"/>
</dbReference>
<accession>A0A1M6GP47</accession>
<sequence length="966" mass="111019">MSDSCDANYEWFSGAVIRYAALSAEDLFPDLKENAEKELYLAIENASPSLIEAIRREEAFDSLSPKAEKVRLAFYKYRLRAAFRSIPFAGFSTVSRIAFGAETRLDDCISPGQPVYKTDFYNRYRQLCDNARDEPQKFRWRINPDFYQIGPYFRTIEMLVAEGKSWTALREGAVKDLLEDISLSRFISYSGLVVRLRSKEIPESEIQGLLSLLIGGNFLIPERNKAHEKVVEVFSHQETYSKSAQISYSVVERVVKAVDVLGSYFVRERDSLESLRLAILRKWGEGRYPCLKVFDIESGFTIDGRPRELLGDFLSQYKSQDCSPSIVRNPKVEDILNKCGEQKSIDLSQFDIQEEKQSSVSLACLPEDLSAIFSLGSCTDNDDDEREIWLRTVAGPNANRLISQYALHGSDIEHLVREISEATMQREPDALHAEVLFLSASSAGCTLERECCYSYHLRVDVPVHGEHEMSISDLSIEVSGESLKLWNHKLHRYIVPHFSHPLSVDNQFTPDPLRFLARYSTAGNFQSFRWLWNYEGSRRSWPRVHWKNVILCPAQWVIRLSDLADPSTSSLREILDHLSIPNHIFMCCGFDPSETPLPLILEDDPSMKVLLDQLGKSEMVLLSEREADYIPVGGRARSHDIILPLKKRKSPSGITKVRRFESSFVNSAISESKTAPCPEASYLLTGGDRDWISFHIYCMPLSVDRFLSTIIYDMVNHFLGKGWIKNWHFVREYDGDHHIRIRFQYSGENSIRDCIYLHSSSIFRQCTEKQNIFGWELKEYVPEVERYGGRFGINTVYGYFTLDSQRSIKFLRSASHNLTDRQRVLYHSILAASLWQKVSSETGEKGETYAQSMMSRITPEAHQMAIGLSGDLYREQMSRKKSLGRIFVSAPEDRLFVGRRLSQKVETLFNLEQKGVLEREWIDILDSLIHMTANRIFRCSQRKHEAVSYHLVGRLLRARRYVRGAI</sequence>
<proteinExistence type="predicted"/>
<dbReference type="InParanoid" id="A0A1M6GP47"/>
<dbReference type="Pfam" id="PF14028">
    <property type="entry name" value="Lant_dehydr_C"/>
    <property type="match status" value="1"/>
</dbReference>
<evidence type="ECO:0000259" key="2">
    <source>
        <dbReference type="Pfam" id="PF14028"/>
    </source>
</evidence>
<organism evidence="3 4">
    <name type="scientific">Rubritalea squalenifaciens DSM 18772</name>
    <dbReference type="NCBI Taxonomy" id="1123071"/>
    <lineage>
        <taxon>Bacteria</taxon>
        <taxon>Pseudomonadati</taxon>
        <taxon>Verrucomicrobiota</taxon>
        <taxon>Verrucomicrobiia</taxon>
        <taxon>Verrucomicrobiales</taxon>
        <taxon>Rubritaleaceae</taxon>
        <taxon>Rubritalea</taxon>
    </lineage>
</organism>
<name>A0A1M6GP47_9BACT</name>